<evidence type="ECO:0000313" key="3">
    <source>
        <dbReference type="Proteomes" id="UP000027178"/>
    </source>
</evidence>
<protein>
    <submittedName>
        <fullName evidence="2">Uncharacterized protein</fullName>
    </submittedName>
</protein>
<organism evidence="2 3">
    <name type="scientific">Kitasatospora cheerisanensis KCTC 2395</name>
    <dbReference type="NCBI Taxonomy" id="1348663"/>
    <lineage>
        <taxon>Bacteria</taxon>
        <taxon>Bacillati</taxon>
        <taxon>Actinomycetota</taxon>
        <taxon>Actinomycetes</taxon>
        <taxon>Kitasatosporales</taxon>
        <taxon>Streptomycetaceae</taxon>
        <taxon>Kitasatospora</taxon>
    </lineage>
</organism>
<sequence length="44" mass="4371">MRAAGGAGASSGKAGRAGVPTVGVESEVDFEERTVPDLNPACPR</sequence>
<dbReference type="HOGENOM" id="CLU_3217451_0_0_11"/>
<reference evidence="2 3" key="1">
    <citation type="submission" date="2014-05" db="EMBL/GenBank/DDBJ databases">
        <title>Draft Genome Sequence of Kitasatospora cheerisanensis KCTC 2395.</title>
        <authorList>
            <person name="Nam D.H."/>
        </authorList>
    </citation>
    <scope>NUCLEOTIDE SEQUENCE [LARGE SCALE GENOMIC DNA]</scope>
    <source>
        <strain evidence="2 3">KCTC 2395</strain>
    </source>
</reference>
<gene>
    <name evidence="2" type="ORF">KCH_65430</name>
</gene>
<comment type="caution">
    <text evidence="2">The sequence shown here is derived from an EMBL/GenBank/DDBJ whole genome shotgun (WGS) entry which is preliminary data.</text>
</comment>
<evidence type="ECO:0000256" key="1">
    <source>
        <dbReference type="SAM" id="MobiDB-lite"/>
    </source>
</evidence>
<name>A0A066YK23_9ACTN</name>
<accession>A0A066YK23</accession>
<keyword evidence="3" id="KW-1185">Reference proteome</keyword>
<dbReference type="Proteomes" id="UP000027178">
    <property type="component" value="Unassembled WGS sequence"/>
</dbReference>
<dbReference type="EMBL" id="JNBY01000131">
    <property type="protein sequence ID" value="KDN81823.1"/>
    <property type="molecule type" value="Genomic_DNA"/>
</dbReference>
<dbReference type="AlphaFoldDB" id="A0A066YK23"/>
<feature type="region of interest" description="Disordered" evidence="1">
    <location>
        <begin position="1"/>
        <end position="44"/>
    </location>
</feature>
<evidence type="ECO:0000313" key="2">
    <source>
        <dbReference type="EMBL" id="KDN81823.1"/>
    </source>
</evidence>
<proteinExistence type="predicted"/>